<evidence type="ECO:0000313" key="3">
    <source>
        <dbReference type="Proteomes" id="UP001143474"/>
    </source>
</evidence>
<accession>A0A9W6MD40</accession>
<reference evidence="2" key="1">
    <citation type="journal article" date="2014" name="Int. J. Syst. Evol. Microbiol.">
        <title>Complete genome sequence of Corynebacterium casei LMG S-19264T (=DSM 44701T), isolated from a smear-ripened cheese.</title>
        <authorList>
            <consortium name="US DOE Joint Genome Institute (JGI-PGF)"/>
            <person name="Walter F."/>
            <person name="Albersmeier A."/>
            <person name="Kalinowski J."/>
            <person name="Ruckert C."/>
        </authorList>
    </citation>
    <scope>NUCLEOTIDE SEQUENCE</scope>
    <source>
        <strain evidence="2">VKM Ac-2007</strain>
    </source>
</reference>
<evidence type="ECO:0008006" key="4">
    <source>
        <dbReference type="Google" id="ProtNLM"/>
    </source>
</evidence>
<sequence length="366" mass="39359">MNNDEIQLVADIRPDAPPYDREARNAAKRRLVAAAGTREPRWRRSYTLALAGALAVAVGTTAVVTAQAPGGETNRQDGGTQAVVALPEISHMSAHEVLGRAAHAARDELDPRDDQFVKVESQTMYGAFGELVTNDKGETSPETRYLYRTKRAIWQSANGEKAGVLKVENLEPRVYPGWPIPQSAYKRRDDGWTRLPICEKPPAYLRNDYASLKKLPTDADGMRAHLYTGDRGGDSKDEAAWAAAGDMLRENYVPAAQRAALFKAIGTIPGVDVMENAEDAAGRKGIGVGRVSAGVREDLIFDPTTYELLGERGVVVDEKEAKSPAGSLVASTAQLSVSVADSLPEETPEASDGVSVVLDGKEVSCN</sequence>
<dbReference type="NCBIfam" id="NF038083">
    <property type="entry name" value="CU044_5270_fam"/>
    <property type="match status" value="1"/>
</dbReference>
<proteinExistence type="predicted"/>
<evidence type="ECO:0000313" key="2">
    <source>
        <dbReference type="EMBL" id="GLK09520.1"/>
    </source>
</evidence>
<keyword evidence="1" id="KW-1133">Transmembrane helix</keyword>
<keyword evidence="1" id="KW-0472">Membrane</keyword>
<dbReference type="AlphaFoldDB" id="A0A9W6MD40"/>
<feature type="transmembrane region" description="Helical" evidence="1">
    <location>
        <begin position="46"/>
        <end position="66"/>
    </location>
</feature>
<gene>
    <name evidence="2" type="ORF">GCM10017600_29260</name>
</gene>
<evidence type="ECO:0000256" key="1">
    <source>
        <dbReference type="SAM" id="Phobius"/>
    </source>
</evidence>
<dbReference type="InterPro" id="IPR047789">
    <property type="entry name" value="CU044_5270-like"/>
</dbReference>
<dbReference type="Proteomes" id="UP001143474">
    <property type="component" value="Unassembled WGS sequence"/>
</dbReference>
<comment type="caution">
    <text evidence="2">The sequence shown here is derived from an EMBL/GenBank/DDBJ whole genome shotgun (WGS) entry which is preliminary data.</text>
</comment>
<name>A0A9W6MD40_9ACTN</name>
<dbReference type="EMBL" id="BSEV01000005">
    <property type="protein sequence ID" value="GLK09520.1"/>
    <property type="molecule type" value="Genomic_DNA"/>
</dbReference>
<keyword evidence="1" id="KW-0812">Transmembrane</keyword>
<dbReference type="RefSeq" id="WP_271217976.1">
    <property type="nucleotide sequence ID" value="NZ_BAAAVD010000045.1"/>
</dbReference>
<keyword evidence="3" id="KW-1185">Reference proteome</keyword>
<protein>
    <recommendedName>
        <fullName evidence="4">CU044_5270 family protein</fullName>
    </recommendedName>
</protein>
<reference evidence="2" key="2">
    <citation type="submission" date="2023-01" db="EMBL/GenBank/DDBJ databases">
        <authorList>
            <person name="Sun Q."/>
            <person name="Evtushenko L."/>
        </authorList>
    </citation>
    <scope>NUCLEOTIDE SEQUENCE</scope>
    <source>
        <strain evidence="2">VKM Ac-2007</strain>
    </source>
</reference>
<organism evidence="2 3">
    <name type="scientific">Streptosporangium carneum</name>
    <dbReference type="NCBI Taxonomy" id="47481"/>
    <lineage>
        <taxon>Bacteria</taxon>
        <taxon>Bacillati</taxon>
        <taxon>Actinomycetota</taxon>
        <taxon>Actinomycetes</taxon>
        <taxon>Streptosporangiales</taxon>
        <taxon>Streptosporangiaceae</taxon>
        <taxon>Streptosporangium</taxon>
    </lineage>
</organism>